<proteinExistence type="predicted"/>
<protein>
    <submittedName>
        <fullName evidence="1">Uncharacterized protein</fullName>
    </submittedName>
</protein>
<evidence type="ECO:0000313" key="2">
    <source>
        <dbReference type="Proteomes" id="UP000027222"/>
    </source>
</evidence>
<keyword evidence="2" id="KW-1185">Reference proteome</keyword>
<name>A0A067TF77_GALM3</name>
<organism evidence="1 2">
    <name type="scientific">Galerina marginata (strain CBS 339.88)</name>
    <dbReference type="NCBI Taxonomy" id="685588"/>
    <lineage>
        <taxon>Eukaryota</taxon>
        <taxon>Fungi</taxon>
        <taxon>Dikarya</taxon>
        <taxon>Basidiomycota</taxon>
        <taxon>Agaricomycotina</taxon>
        <taxon>Agaricomycetes</taxon>
        <taxon>Agaricomycetidae</taxon>
        <taxon>Agaricales</taxon>
        <taxon>Agaricineae</taxon>
        <taxon>Strophariaceae</taxon>
        <taxon>Galerina</taxon>
    </lineage>
</organism>
<evidence type="ECO:0000313" key="1">
    <source>
        <dbReference type="EMBL" id="KDR77638.1"/>
    </source>
</evidence>
<accession>A0A067TF77</accession>
<dbReference type="HOGENOM" id="CLU_1627153_0_0_1"/>
<dbReference type="Proteomes" id="UP000027222">
    <property type="component" value="Unassembled WGS sequence"/>
</dbReference>
<reference evidence="2" key="1">
    <citation type="journal article" date="2014" name="Proc. Natl. Acad. Sci. U.S.A.">
        <title>Extensive sampling of basidiomycete genomes demonstrates inadequacy of the white-rot/brown-rot paradigm for wood decay fungi.</title>
        <authorList>
            <person name="Riley R."/>
            <person name="Salamov A.A."/>
            <person name="Brown D.W."/>
            <person name="Nagy L.G."/>
            <person name="Floudas D."/>
            <person name="Held B.W."/>
            <person name="Levasseur A."/>
            <person name="Lombard V."/>
            <person name="Morin E."/>
            <person name="Otillar R."/>
            <person name="Lindquist E.A."/>
            <person name="Sun H."/>
            <person name="LaButti K.M."/>
            <person name="Schmutz J."/>
            <person name="Jabbour D."/>
            <person name="Luo H."/>
            <person name="Baker S.E."/>
            <person name="Pisabarro A.G."/>
            <person name="Walton J.D."/>
            <person name="Blanchette R.A."/>
            <person name="Henrissat B."/>
            <person name="Martin F."/>
            <person name="Cullen D."/>
            <person name="Hibbett D.S."/>
            <person name="Grigoriev I.V."/>
        </authorList>
    </citation>
    <scope>NUCLEOTIDE SEQUENCE [LARGE SCALE GENOMIC DNA]</scope>
    <source>
        <strain evidence="2">CBS 339.88</strain>
    </source>
</reference>
<dbReference type="AlphaFoldDB" id="A0A067TF77"/>
<dbReference type="EMBL" id="KL142376">
    <property type="protein sequence ID" value="KDR77638.1"/>
    <property type="molecule type" value="Genomic_DNA"/>
</dbReference>
<sequence length="163" mass="17418">MASPKLPSACLCRTSDPLPAPPGFCNTCCFYLVLTYNNDVGFAILAAAAALAPTRILAERLITVTNRCPHAITLYINGQTQGLLATSSATNRTFYDFLNGLIYTDANGEGANGASTTKARFYVPTNYHYVVKDTTTCVPGSASCQRPTYLPDSSDCDITAAQR</sequence>
<gene>
    <name evidence="1" type="ORF">GALMADRAFT_409624</name>
</gene>